<evidence type="ECO:0000313" key="9">
    <source>
        <dbReference type="Proteomes" id="UP000697995"/>
    </source>
</evidence>
<dbReference type="PANTHER" id="PTHR30290:SF9">
    <property type="entry name" value="OLIGOPEPTIDE-BINDING PROTEIN APPA"/>
    <property type="match status" value="1"/>
</dbReference>
<accession>A0ABS1D7U6</accession>
<evidence type="ECO:0000259" key="7">
    <source>
        <dbReference type="Pfam" id="PF00496"/>
    </source>
</evidence>
<comment type="caution">
    <text evidence="8">The sequence shown here is derived from an EMBL/GenBank/DDBJ whole genome shotgun (WGS) entry which is preliminary data.</text>
</comment>
<dbReference type="Proteomes" id="UP000697995">
    <property type="component" value="Unassembled WGS sequence"/>
</dbReference>
<evidence type="ECO:0000256" key="2">
    <source>
        <dbReference type="ARBA" id="ARBA00005695"/>
    </source>
</evidence>
<feature type="region of interest" description="Disordered" evidence="5">
    <location>
        <begin position="505"/>
        <end position="524"/>
    </location>
</feature>
<evidence type="ECO:0000256" key="4">
    <source>
        <dbReference type="ARBA" id="ARBA00022729"/>
    </source>
</evidence>
<proteinExistence type="inferred from homology"/>
<dbReference type="InterPro" id="IPR039424">
    <property type="entry name" value="SBP_5"/>
</dbReference>
<dbReference type="Gene3D" id="3.90.76.10">
    <property type="entry name" value="Dipeptide-binding Protein, Domain 1"/>
    <property type="match status" value="1"/>
</dbReference>
<evidence type="ECO:0000256" key="3">
    <source>
        <dbReference type="ARBA" id="ARBA00022448"/>
    </source>
</evidence>
<dbReference type="InterPro" id="IPR030678">
    <property type="entry name" value="Peptide/Ni-bd"/>
</dbReference>
<dbReference type="SUPFAM" id="SSF53850">
    <property type="entry name" value="Periplasmic binding protein-like II"/>
    <property type="match status" value="1"/>
</dbReference>
<dbReference type="Gene3D" id="3.10.105.10">
    <property type="entry name" value="Dipeptide-binding Protein, Domain 3"/>
    <property type="match status" value="1"/>
</dbReference>
<dbReference type="InterPro" id="IPR000914">
    <property type="entry name" value="SBP_5_dom"/>
</dbReference>
<evidence type="ECO:0000256" key="1">
    <source>
        <dbReference type="ARBA" id="ARBA00004418"/>
    </source>
</evidence>
<evidence type="ECO:0000256" key="6">
    <source>
        <dbReference type="SAM" id="SignalP"/>
    </source>
</evidence>
<keyword evidence="3" id="KW-0813">Transport</keyword>
<comment type="similarity">
    <text evidence="2">Belongs to the bacterial solute-binding protein 5 family.</text>
</comment>
<feature type="domain" description="Solute-binding protein family 5" evidence="7">
    <location>
        <begin position="65"/>
        <end position="420"/>
    </location>
</feature>
<keyword evidence="4 6" id="KW-0732">Signal</keyword>
<feature type="chain" id="PRO_5045087249" evidence="6">
    <location>
        <begin position="22"/>
        <end position="524"/>
    </location>
</feature>
<keyword evidence="9" id="KW-1185">Reference proteome</keyword>
<gene>
    <name evidence="8" type="ORF">CKO45_30720</name>
</gene>
<sequence>MHRKLAAGLLAALIAAAPAAAQRLLTIGAQTPPSALDPHYHNTQNNNQIARMVFEPLIELDTRAEFQPRLARSLRMLDDLTWEVKLNTDARFHDGTPFAAEDIAFTFARVPTVPNSPALFTPAVRSIAAVEVVDRETVLLRTREPNPLMRFDMAGPVILSQRIHGPNPQTAEFNSGKLMVGTGPYRFVDWRMGERLELARNEAWYGPAEPWDRVVYRFIPQPGARTAALLAGEVDLIDYVPIQDIPRLEQDRRFALFRIDSITFVYLAPDAMRETSPFVTDRQGRPLPANPLADRRVREAISLAIPRQQIAERLYSGMASPADQFAAPAAEHRLEGLGPLPFDPARARALLAEAGYPQGFRLTIHGPNGFFPSDDNLLQALAQALARVGIETQVQALPPANLFTRATNRDFSIFMTYFSSYLTLNPLRQVAMTRNPELGHGPFNRQRYSNPAVDGPLAQALTSMDEARRRALTQEAARALLDDKGLIPVINLKNAWAGRRDRVVYEPSPPNLTEPRLARPAPGG</sequence>
<dbReference type="PIRSF" id="PIRSF002741">
    <property type="entry name" value="MppA"/>
    <property type="match status" value="1"/>
</dbReference>
<dbReference type="EMBL" id="NRSG01000610">
    <property type="protein sequence ID" value="MBK1662553.1"/>
    <property type="molecule type" value="Genomic_DNA"/>
</dbReference>
<dbReference type="PANTHER" id="PTHR30290">
    <property type="entry name" value="PERIPLASMIC BINDING COMPONENT OF ABC TRANSPORTER"/>
    <property type="match status" value="1"/>
</dbReference>
<reference evidence="8 9" key="1">
    <citation type="journal article" date="2020" name="Microorganisms">
        <title>Osmotic Adaptation and Compatible Solute Biosynthesis of Phototrophic Bacteria as Revealed from Genome Analyses.</title>
        <authorList>
            <person name="Imhoff J.F."/>
            <person name="Rahn T."/>
            <person name="Kunzel S."/>
            <person name="Keller A."/>
            <person name="Neulinger S.C."/>
        </authorList>
    </citation>
    <scope>NUCLEOTIDE SEQUENCE [LARGE SCALE GENOMIC DNA]</scope>
    <source>
        <strain evidence="8 9">DSM 15382</strain>
    </source>
</reference>
<comment type="subcellular location">
    <subcellularLocation>
        <location evidence="1">Periplasm</location>
    </subcellularLocation>
</comment>
<feature type="signal peptide" evidence="6">
    <location>
        <begin position="1"/>
        <end position="21"/>
    </location>
</feature>
<dbReference type="Pfam" id="PF00496">
    <property type="entry name" value="SBP_bac_5"/>
    <property type="match status" value="1"/>
</dbReference>
<organism evidence="8 9">
    <name type="scientific">Paracraurococcus ruber</name>
    <dbReference type="NCBI Taxonomy" id="77675"/>
    <lineage>
        <taxon>Bacteria</taxon>
        <taxon>Pseudomonadati</taxon>
        <taxon>Pseudomonadota</taxon>
        <taxon>Alphaproteobacteria</taxon>
        <taxon>Acetobacterales</taxon>
        <taxon>Roseomonadaceae</taxon>
        <taxon>Paracraurococcus</taxon>
    </lineage>
</organism>
<name>A0ABS1D7U6_9PROT</name>
<dbReference type="Gene3D" id="3.40.190.10">
    <property type="entry name" value="Periplasmic binding protein-like II"/>
    <property type="match status" value="1"/>
</dbReference>
<evidence type="ECO:0000256" key="5">
    <source>
        <dbReference type="SAM" id="MobiDB-lite"/>
    </source>
</evidence>
<dbReference type="RefSeq" id="WP_133223298.1">
    <property type="nucleotide sequence ID" value="NZ_NRSG01000610.1"/>
</dbReference>
<protein>
    <submittedName>
        <fullName evidence="8">ABC transporter substrate-binding protein</fullName>
    </submittedName>
</protein>
<evidence type="ECO:0000313" key="8">
    <source>
        <dbReference type="EMBL" id="MBK1662553.1"/>
    </source>
</evidence>